<keyword evidence="15" id="KW-1185">Reference proteome</keyword>
<proteinExistence type="predicted"/>
<dbReference type="InterPro" id="IPR003661">
    <property type="entry name" value="HisK_dim/P_dom"/>
</dbReference>
<dbReference type="InterPro" id="IPR005467">
    <property type="entry name" value="His_kinase_dom"/>
</dbReference>
<evidence type="ECO:0000313" key="15">
    <source>
        <dbReference type="Proteomes" id="UP000315759"/>
    </source>
</evidence>
<dbReference type="Gene3D" id="3.30.565.10">
    <property type="entry name" value="Histidine kinase-like ATPase, C-terminal domain"/>
    <property type="match status" value="1"/>
</dbReference>
<dbReference type="PRINTS" id="PR00344">
    <property type="entry name" value="BCTRLSENSOR"/>
</dbReference>
<dbReference type="EMBL" id="VIFX01000011">
    <property type="protein sequence ID" value="TQR86646.1"/>
    <property type="molecule type" value="Genomic_DNA"/>
</dbReference>
<dbReference type="GO" id="GO:0000155">
    <property type="term" value="F:phosphorelay sensor kinase activity"/>
    <property type="evidence" value="ECO:0007669"/>
    <property type="project" value="InterPro"/>
</dbReference>
<dbReference type="PANTHER" id="PTHR45436:SF15">
    <property type="entry name" value="SENSOR HISTIDINE KINASE CUSS"/>
    <property type="match status" value="1"/>
</dbReference>
<dbReference type="SMART" id="SM00388">
    <property type="entry name" value="HisKA"/>
    <property type="match status" value="1"/>
</dbReference>
<dbReference type="Gene3D" id="1.10.287.130">
    <property type="match status" value="1"/>
</dbReference>
<feature type="transmembrane region" description="Helical" evidence="12">
    <location>
        <begin position="138"/>
        <end position="160"/>
    </location>
</feature>
<dbReference type="EC" id="2.7.13.3" evidence="4"/>
<evidence type="ECO:0000256" key="12">
    <source>
        <dbReference type="SAM" id="Phobius"/>
    </source>
</evidence>
<evidence type="ECO:0000256" key="4">
    <source>
        <dbReference type="ARBA" id="ARBA00012438"/>
    </source>
</evidence>
<dbReference type="SUPFAM" id="SSF55874">
    <property type="entry name" value="ATPase domain of HSP90 chaperone/DNA topoisomerase II/histidine kinase"/>
    <property type="match status" value="1"/>
</dbReference>
<keyword evidence="10" id="KW-0902">Two-component regulatory system</keyword>
<dbReference type="InterPro" id="IPR050428">
    <property type="entry name" value="TCS_sensor_his_kinase"/>
</dbReference>
<dbReference type="SMART" id="SM00387">
    <property type="entry name" value="HATPase_c"/>
    <property type="match status" value="1"/>
</dbReference>
<evidence type="ECO:0000256" key="1">
    <source>
        <dbReference type="ARBA" id="ARBA00000085"/>
    </source>
</evidence>
<dbReference type="RefSeq" id="WP_142552109.1">
    <property type="nucleotide sequence ID" value="NZ_VIFX01000011.1"/>
</dbReference>
<evidence type="ECO:0000256" key="8">
    <source>
        <dbReference type="ARBA" id="ARBA00022777"/>
    </source>
</evidence>
<evidence type="ECO:0000256" key="10">
    <source>
        <dbReference type="ARBA" id="ARBA00023012"/>
    </source>
</evidence>
<evidence type="ECO:0000256" key="3">
    <source>
        <dbReference type="ARBA" id="ARBA00004236"/>
    </source>
</evidence>
<reference evidence="14 15" key="1">
    <citation type="submission" date="2018-10" db="EMBL/GenBank/DDBJ databases">
        <title>Draft genome of Mycobacterium hodleri strain B.</title>
        <authorList>
            <person name="Amande T.J."/>
            <person name="Mcgenity T.J."/>
        </authorList>
    </citation>
    <scope>NUCLEOTIDE SEQUENCE [LARGE SCALE GENOMIC DNA]</scope>
    <source>
        <strain evidence="14 15">B</strain>
    </source>
</reference>
<evidence type="ECO:0000256" key="11">
    <source>
        <dbReference type="ARBA" id="ARBA00023136"/>
    </source>
</evidence>
<keyword evidence="5" id="KW-0597">Phosphoprotein</keyword>
<feature type="transmembrane region" description="Helical" evidence="12">
    <location>
        <begin position="20"/>
        <end position="40"/>
    </location>
</feature>
<accession>A0A544W333</accession>
<dbReference type="CDD" id="cd00075">
    <property type="entry name" value="HATPase"/>
    <property type="match status" value="1"/>
</dbReference>
<dbReference type="CDD" id="cd00082">
    <property type="entry name" value="HisKA"/>
    <property type="match status" value="1"/>
</dbReference>
<protein>
    <recommendedName>
        <fullName evidence="4">histidine kinase</fullName>
        <ecNumber evidence="4">2.7.13.3</ecNumber>
    </recommendedName>
</protein>
<evidence type="ECO:0000256" key="9">
    <source>
        <dbReference type="ARBA" id="ARBA00022989"/>
    </source>
</evidence>
<evidence type="ECO:0000259" key="13">
    <source>
        <dbReference type="PROSITE" id="PS50109"/>
    </source>
</evidence>
<dbReference type="PROSITE" id="PS50109">
    <property type="entry name" value="HIS_KIN"/>
    <property type="match status" value="1"/>
</dbReference>
<evidence type="ECO:0000256" key="7">
    <source>
        <dbReference type="ARBA" id="ARBA00022692"/>
    </source>
</evidence>
<keyword evidence="6" id="KW-0808">Transferase</keyword>
<evidence type="ECO:0000256" key="2">
    <source>
        <dbReference type="ARBA" id="ARBA00004141"/>
    </source>
</evidence>
<gene>
    <name evidence="14" type="ORF">D8S82_10890</name>
</gene>
<sequence length="404" mass="42132">MTWESGDLAVVRRAGRIAAVQASSALAAVLLVVGAVVFIVDVRVQNQQIANQLTTVAATADDATDPPPGMQLVLRDRSGRVQVSAAGLPSADLLARPAGFSDAHVDGREHRVLVADRPQGRVVALVALDSYEEGRRRLLLALGAAELAGILASVAVVVLLTRRSIRPLTQALALQRRFVADASHELRAPLTVLHTRIQLLARRFEAGDAERTKQQIEALAADTRVLGEVIEDLLASASMASDAIPRVRVDLSTVAGQVVDGMTEHAESAGVRLTLAHDVGAASGVSVLGSAAALRRAITALVDNALAHEHSGGAIDVYVGRRAADVVVEVRDDGVGVDPAAMATLFDRFAHGHGHTSTAGRERYGIGLALVREIAVAHRGGVDVSETPGGGATFRLTLPAAAPQ</sequence>
<dbReference type="InterPro" id="IPR003594">
    <property type="entry name" value="HATPase_dom"/>
</dbReference>
<dbReference type="GO" id="GO:0005886">
    <property type="term" value="C:plasma membrane"/>
    <property type="evidence" value="ECO:0007669"/>
    <property type="project" value="UniProtKB-SubCell"/>
</dbReference>
<dbReference type="Pfam" id="PF02518">
    <property type="entry name" value="HATPase_c"/>
    <property type="match status" value="1"/>
</dbReference>
<organism evidence="14 15">
    <name type="scientific">Mycolicibacterium hodleri</name>
    <dbReference type="NCBI Taxonomy" id="49897"/>
    <lineage>
        <taxon>Bacteria</taxon>
        <taxon>Bacillati</taxon>
        <taxon>Actinomycetota</taxon>
        <taxon>Actinomycetes</taxon>
        <taxon>Mycobacteriales</taxon>
        <taxon>Mycobacteriaceae</taxon>
        <taxon>Mycolicibacterium</taxon>
    </lineage>
</organism>
<dbReference type="InterPro" id="IPR036890">
    <property type="entry name" value="HATPase_C_sf"/>
</dbReference>
<keyword evidence="9 12" id="KW-1133">Transmembrane helix</keyword>
<evidence type="ECO:0000313" key="14">
    <source>
        <dbReference type="EMBL" id="TQR86646.1"/>
    </source>
</evidence>
<dbReference type="AlphaFoldDB" id="A0A544W333"/>
<keyword evidence="11 12" id="KW-0472">Membrane</keyword>
<dbReference type="InterPro" id="IPR036097">
    <property type="entry name" value="HisK_dim/P_sf"/>
</dbReference>
<dbReference type="InterPro" id="IPR004358">
    <property type="entry name" value="Sig_transdc_His_kin-like_C"/>
</dbReference>
<dbReference type="PANTHER" id="PTHR45436">
    <property type="entry name" value="SENSOR HISTIDINE KINASE YKOH"/>
    <property type="match status" value="1"/>
</dbReference>
<keyword evidence="7 12" id="KW-0812">Transmembrane</keyword>
<name>A0A544W333_9MYCO</name>
<dbReference type="SUPFAM" id="SSF47384">
    <property type="entry name" value="Homodimeric domain of signal transducing histidine kinase"/>
    <property type="match status" value="1"/>
</dbReference>
<comment type="subcellular location">
    <subcellularLocation>
        <location evidence="3">Cell membrane</location>
    </subcellularLocation>
    <subcellularLocation>
        <location evidence="2">Membrane</location>
        <topology evidence="2">Multi-pass membrane protein</topology>
    </subcellularLocation>
</comment>
<feature type="domain" description="Histidine kinase" evidence="13">
    <location>
        <begin position="181"/>
        <end position="402"/>
    </location>
</feature>
<evidence type="ECO:0000256" key="6">
    <source>
        <dbReference type="ARBA" id="ARBA00022679"/>
    </source>
</evidence>
<evidence type="ECO:0000256" key="5">
    <source>
        <dbReference type="ARBA" id="ARBA00022553"/>
    </source>
</evidence>
<dbReference type="Proteomes" id="UP000315759">
    <property type="component" value="Unassembled WGS sequence"/>
</dbReference>
<keyword evidence="8 14" id="KW-0418">Kinase</keyword>
<comment type="caution">
    <text evidence="14">The sequence shown here is derived from an EMBL/GenBank/DDBJ whole genome shotgun (WGS) entry which is preliminary data.</text>
</comment>
<comment type="catalytic activity">
    <reaction evidence="1">
        <text>ATP + protein L-histidine = ADP + protein N-phospho-L-histidine.</text>
        <dbReference type="EC" id="2.7.13.3"/>
    </reaction>
</comment>
<dbReference type="Pfam" id="PF00512">
    <property type="entry name" value="HisKA"/>
    <property type="match status" value="1"/>
</dbReference>